<reference evidence="1" key="1">
    <citation type="submission" date="2023-04" db="EMBL/GenBank/DDBJ databases">
        <title>Draft Genome sequencing of Naganishia species isolated from polar environments using Oxford Nanopore Technology.</title>
        <authorList>
            <person name="Leo P."/>
            <person name="Venkateswaran K."/>
        </authorList>
    </citation>
    <scope>NUCLEOTIDE SEQUENCE</scope>
    <source>
        <strain evidence="1">MNA-CCFEE 5423</strain>
    </source>
</reference>
<gene>
    <name evidence="1" type="ORF">QFC21_006538</name>
</gene>
<keyword evidence="2" id="KW-1185">Reference proteome</keyword>
<sequence length="184" mass="19932">MDYRQYAPGIQQRGQSTATGNCRRRGQGDGTSSRKVRLQHANVNVQQKMASSSIDEQKFDTKPQQPEKTVDPTGQDDKPSQAQSQQAAPSSTGAGSSDQHANKSDSHGEVPSVQVPTLKQGQLQTAGKPSGGDMVIQQKMQNELVRLHNLIRQENGVGAVQWDDKLAEYSAGWMGNCLFEHSGG</sequence>
<comment type="caution">
    <text evidence="1">The sequence shown here is derived from an EMBL/GenBank/DDBJ whole genome shotgun (WGS) entry which is preliminary data.</text>
</comment>
<evidence type="ECO:0000313" key="1">
    <source>
        <dbReference type="EMBL" id="KAJ9093047.1"/>
    </source>
</evidence>
<name>A0ACC2V358_9TREE</name>
<evidence type="ECO:0000313" key="2">
    <source>
        <dbReference type="Proteomes" id="UP001227268"/>
    </source>
</evidence>
<accession>A0ACC2V358</accession>
<organism evidence="1 2">
    <name type="scientific">Naganishia friedmannii</name>
    <dbReference type="NCBI Taxonomy" id="89922"/>
    <lineage>
        <taxon>Eukaryota</taxon>
        <taxon>Fungi</taxon>
        <taxon>Dikarya</taxon>
        <taxon>Basidiomycota</taxon>
        <taxon>Agaricomycotina</taxon>
        <taxon>Tremellomycetes</taxon>
        <taxon>Filobasidiales</taxon>
        <taxon>Filobasidiaceae</taxon>
        <taxon>Naganishia</taxon>
    </lineage>
</organism>
<dbReference type="Proteomes" id="UP001227268">
    <property type="component" value="Unassembled WGS sequence"/>
</dbReference>
<proteinExistence type="predicted"/>
<dbReference type="EMBL" id="JASBWT010000033">
    <property type="protein sequence ID" value="KAJ9093047.1"/>
    <property type="molecule type" value="Genomic_DNA"/>
</dbReference>
<protein>
    <submittedName>
        <fullName evidence="1">Uncharacterized protein</fullName>
    </submittedName>
</protein>